<dbReference type="EMBL" id="OGTP01000017">
    <property type="protein sequence ID" value="SPB17168.1"/>
    <property type="molecule type" value="Genomic_DNA"/>
</dbReference>
<organism evidence="1 2">
    <name type="scientific">Caballeronia novacaledonica</name>
    <dbReference type="NCBI Taxonomy" id="1544861"/>
    <lineage>
        <taxon>Bacteria</taxon>
        <taxon>Pseudomonadati</taxon>
        <taxon>Pseudomonadota</taxon>
        <taxon>Betaproteobacteria</taxon>
        <taxon>Burkholderiales</taxon>
        <taxon>Burkholderiaceae</taxon>
        <taxon>Caballeronia</taxon>
    </lineage>
</organism>
<keyword evidence="1" id="KW-0456">Lyase</keyword>
<keyword evidence="2" id="KW-1185">Reference proteome</keyword>
<evidence type="ECO:0000313" key="1">
    <source>
        <dbReference type="EMBL" id="SPB17168.1"/>
    </source>
</evidence>
<accession>A0A2U3IAE4</accession>
<proteinExistence type="predicted"/>
<dbReference type="GO" id="GO:0008730">
    <property type="term" value="F:L(+)-tartrate dehydratase activity"/>
    <property type="evidence" value="ECO:0007669"/>
    <property type="project" value="UniProtKB-EC"/>
</dbReference>
<protein>
    <submittedName>
        <fullName evidence="1">L(+)-tartrate dehydratase subunit beta</fullName>
        <ecNumber evidence="1">4.2.1.32</ecNumber>
    </submittedName>
</protein>
<evidence type="ECO:0000313" key="2">
    <source>
        <dbReference type="Proteomes" id="UP000238169"/>
    </source>
</evidence>
<gene>
    <name evidence="1" type="primary">ttdB</name>
    <name evidence="1" type="ORF">NOV72_04372</name>
</gene>
<sequence>MPETSWINRVREFGPLIICIDTKGNDLIRQNKAAFNEKKKPVLDRISAQLGFIS</sequence>
<reference evidence="2" key="1">
    <citation type="submission" date="2018-01" db="EMBL/GenBank/DDBJ databases">
        <authorList>
            <person name="Peeters C."/>
        </authorList>
    </citation>
    <scope>NUCLEOTIDE SEQUENCE [LARGE SCALE GENOMIC DNA]</scope>
</reference>
<dbReference type="EC" id="4.2.1.32" evidence="1"/>
<dbReference type="AlphaFoldDB" id="A0A2U3IAE4"/>
<dbReference type="Proteomes" id="UP000238169">
    <property type="component" value="Unassembled WGS sequence"/>
</dbReference>
<name>A0A2U3IAE4_9BURK</name>